<dbReference type="Proteomes" id="UP001362999">
    <property type="component" value="Unassembled WGS sequence"/>
</dbReference>
<reference evidence="1 2" key="1">
    <citation type="journal article" date="2024" name="J Genomics">
        <title>Draft genome sequencing and assembly of Favolaschia claudopus CIRM-BRFM 2984 isolated from oak limbs.</title>
        <authorList>
            <person name="Navarro D."/>
            <person name="Drula E."/>
            <person name="Chaduli D."/>
            <person name="Cazenave R."/>
            <person name="Ahrendt S."/>
            <person name="Wang J."/>
            <person name="Lipzen A."/>
            <person name="Daum C."/>
            <person name="Barry K."/>
            <person name="Grigoriev I.V."/>
            <person name="Favel A."/>
            <person name="Rosso M.N."/>
            <person name="Martin F."/>
        </authorList>
    </citation>
    <scope>NUCLEOTIDE SEQUENCE [LARGE SCALE GENOMIC DNA]</scope>
    <source>
        <strain evidence="1 2">CIRM-BRFM 2984</strain>
    </source>
</reference>
<keyword evidence="2" id="KW-1185">Reference proteome</keyword>
<organism evidence="1 2">
    <name type="scientific">Favolaschia claudopus</name>
    <dbReference type="NCBI Taxonomy" id="2862362"/>
    <lineage>
        <taxon>Eukaryota</taxon>
        <taxon>Fungi</taxon>
        <taxon>Dikarya</taxon>
        <taxon>Basidiomycota</taxon>
        <taxon>Agaricomycotina</taxon>
        <taxon>Agaricomycetes</taxon>
        <taxon>Agaricomycetidae</taxon>
        <taxon>Agaricales</taxon>
        <taxon>Marasmiineae</taxon>
        <taxon>Mycenaceae</taxon>
        <taxon>Favolaschia</taxon>
    </lineage>
</organism>
<accession>A0AAV9ZGF6</accession>
<evidence type="ECO:0000313" key="2">
    <source>
        <dbReference type="Proteomes" id="UP001362999"/>
    </source>
</evidence>
<proteinExistence type="predicted"/>
<dbReference type="AlphaFoldDB" id="A0AAV9ZGF6"/>
<dbReference type="PROSITE" id="PS51257">
    <property type="entry name" value="PROKAR_LIPOPROTEIN"/>
    <property type="match status" value="1"/>
</dbReference>
<evidence type="ECO:0000313" key="1">
    <source>
        <dbReference type="EMBL" id="KAK6981493.1"/>
    </source>
</evidence>
<gene>
    <name evidence="1" type="ORF">R3P38DRAFT_414903</name>
</gene>
<comment type="caution">
    <text evidence="1">The sequence shown here is derived from an EMBL/GenBank/DDBJ whole genome shotgun (WGS) entry which is preliminary data.</text>
</comment>
<sequence length="248" mass="27442">MPRGIMPSFVPPHPTMAGFSVFACIALLSALLLVQVNCAIVSGRTNAERMSLGLPPAPPKRLYAPTRVRRLEPAVPSPTLCSQIGSRDMAIELRKYGDGTRLGFIGKSTYYNTVYNNFGGTTGQSRGMLWNVEQIYYKNTYRAITVAGNAPHAFCAASNDESTQDLYAPNNFLYNVDCTQSGGVTQRRNYKWLATGEISLQWTDVNGYDIFPIPYYNTQNKLFRWYAPGAVPPSNLIPAYLKWSCVAG</sequence>
<dbReference type="EMBL" id="JAWWNJ010000149">
    <property type="protein sequence ID" value="KAK6981493.1"/>
    <property type="molecule type" value="Genomic_DNA"/>
</dbReference>
<protein>
    <submittedName>
        <fullName evidence="1">Uncharacterized protein</fullName>
    </submittedName>
</protein>
<name>A0AAV9ZGF6_9AGAR</name>